<dbReference type="InterPro" id="IPR036116">
    <property type="entry name" value="FN3_sf"/>
</dbReference>
<feature type="signal peptide" evidence="4">
    <location>
        <begin position="1"/>
        <end position="24"/>
    </location>
</feature>
<dbReference type="Pfam" id="PF17957">
    <property type="entry name" value="Big_7"/>
    <property type="match status" value="1"/>
</dbReference>
<proteinExistence type="predicted"/>
<evidence type="ECO:0000313" key="7">
    <source>
        <dbReference type="Proteomes" id="UP001589836"/>
    </source>
</evidence>
<dbReference type="SUPFAM" id="SSF51445">
    <property type="entry name" value="(Trans)glycosidases"/>
    <property type="match status" value="1"/>
</dbReference>
<comment type="caution">
    <text evidence="6">The sequence shown here is derived from an EMBL/GenBank/DDBJ whole genome shotgun (WGS) entry which is preliminary data.</text>
</comment>
<dbReference type="Gene3D" id="2.60.40.10">
    <property type="entry name" value="Immunoglobulins"/>
    <property type="match status" value="2"/>
</dbReference>
<dbReference type="NCBIfam" id="NF033679">
    <property type="entry name" value="DNRLRE_dom"/>
    <property type="match status" value="1"/>
</dbReference>
<reference evidence="6 7" key="1">
    <citation type="submission" date="2024-09" db="EMBL/GenBank/DDBJ databases">
        <authorList>
            <person name="Sun Q."/>
            <person name="Mori K."/>
        </authorList>
    </citation>
    <scope>NUCLEOTIDE SEQUENCE [LARGE SCALE GENOMIC DNA]</scope>
    <source>
        <strain evidence="6 7">NCAIM B.02529</strain>
    </source>
</reference>
<dbReference type="InterPro" id="IPR017853">
    <property type="entry name" value="GH"/>
</dbReference>
<keyword evidence="2" id="KW-0964">Secreted</keyword>
<evidence type="ECO:0000313" key="6">
    <source>
        <dbReference type="EMBL" id="MFC0524880.1"/>
    </source>
</evidence>
<dbReference type="InterPro" id="IPR003961">
    <property type="entry name" value="FN3_dom"/>
</dbReference>
<dbReference type="EMBL" id="JBHLTP010000012">
    <property type="protein sequence ID" value="MFC0524880.1"/>
    <property type="molecule type" value="Genomic_DNA"/>
</dbReference>
<gene>
    <name evidence="6" type="ORF">ACFFGV_14975</name>
</gene>
<accession>A0ABV6LR48</accession>
<evidence type="ECO:0000256" key="1">
    <source>
        <dbReference type="ARBA" id="ARBA00004613"/>
    </source>
</evidence>
<comment type="subcellular location">
    <subcellularLocation>
        <location evidence="1">Secreted</location>
    </subcellularLocation>
</comment>
<dbReference type="Pfam" id="PF24517">
    <property type="entry name" value="CBM96"/>
    <property type="match status" value="1"/>
</dbReference>
<keyword evidence="7" id="KW-1185">Reference proteome</keyword>
<protein>
    <submittedName>
        <fullName evidence="6">DNRLRE domain-containing protein</fullName>
    </submittedName>
</protein>
<evidence type="ECO:0000256" key="3">
    <source>
        <dbReference type="ARBA" id="ARBA00022729"/>
    </source>
</evidence>
<feature type="domain" description="Fibronectin type-III" evidence="5">
    <location>
        <begin position="549"/>
        <end position="647"/>
    </location>
</feature>
<keyword evidence="3 4" id="KW-0732">Signal</keyword>
<sequence>MSLYFVWALLLPILLLSFTQRVQAEAGITINSPKEGEALTEDVVRVTGSYQEVNDIHLLIDAKEKVPVKTDTANNDQGTWYYDLDTSEYSGEIELVATGSNAVNRYTVWSNKVVATVQNPKANIPVVTIVSPVDGEQIDKNNVKMEIDVEATNHIQAVEVRINGSQWIDAKSKKGSYEFKWKIKHNKMEDQTVSIEARAKDKYGNTGYSSTTYADIGNGFNEETQFVKQDRAMWIWENASYNLLYNEGSRNTLDAMAKDTTTFQQEEITTLYFGVDEYFGVDMLEDERKKVRDFVSWAHDNGYKVHALIAGGTRPPYFGAYEQHHDKAIREFENILNYNLSSDRTEQFDGVNIDIEPYIAPDFKTDKPSLQLQYLDLLQIFMDRKEAAGSGIYVGAAIPRWYDSSPYAENITWGPEGEPKETKWLSQHVQDILDYISIMDYRDQADGSAGIIAQAQGEIDYAKQIGKPNSVVIGVETKDIADGGDPEVISFREEGRTYMEEELDKVENAFVDDSSYGGIALHHYDTIRYLPTEWSPDAVYWQPPMDEKAPTGISKKLTAHSFNYQTIYLTYGRAFDNQEIEGYNIYRSTEKDFEADESTFVGHSRRLDYSDQGLLPKTTYYYQVAPVDVSGNIGEVSTVASATTANTTLKPLIINEASISYDGTKGNVSIKVVDKETNEGLSTSLGGRFTKLSGKYINTSTNEKGITTFSSENLSNEKGQLGFKVNSINAAGYYWASAYDSYATLETEWSKQVIQVLEDAHVRSGSYQNENYGSSPLLEIKDVEDSKSTQYDRLSYVKYDLSTVKTSSVQRALLHIYVDRTVTDSTVSNVPITISGVDNDNWTEEDITYADKPDGEGDTIIGNIHVTSKGWYSIDVTPFVREQLQDKIVTIKLSDTTGTDRSVKVHSKENQSSSFLEIQ</sequence>
<evidence type="ECO:0000256" key="2">
    <source>
        <dbReference type="ARBA" id="ARBA00022525"/>
    </source>
</evidence>
<evidence type="ECO:0000256" key="4">
    <source>
        <dbReference type="SAM" id="SignalP"/>
    </source>
</evidence>
<feature type="chain" id="PRO_5045258241" evidence="4">
    <location>
        <begin position="25"/>
        <end position="919"/>
    </location>
</feature>
<dbReference type="SUPFAM" id="SSF49265">
    <property type="entry name" value="Fibronectin type III"/>
    <property type="match status" value="1"/>
</dbReference>
<organism evidence="6 7">
    <name type="scientific">Pontibacillus salicampi</name>
    <dbReference type="NCBI Taxonomy" id="1449801"/>
    <lineage>
        <taxon>Bacteria</taxon>
        <taxon>Bacillati</taxon>
        <taxon>Bacillota</taxon>
        <taxon>Bacilli</taxon>
        <taxon>Bacillales</taxon>
        <taxon>Bacillaceae</taxon>
        <taxon>Pontibacillus</taxon>
    </lineage>
</organism>
<dbReference type="RefSeq" id="WP_377349394.1">
    <property type="nucleotide sequence ID" value="NZ_JBHLTP010000012.1"/>
</dbReference>
<dbReference type="InterPro" id="IPR013783">
    <property type="entry name" value="Ig-like_fold"/>
</dbReference>
<dbReference type="InterPro" id="IPR055372">
    <property type="entry name" value="CBM96"/>
</dbReference>
<evidence type="ECO:0000259" key="5">
    <source>
        <dbReference type="PROSITE" id="PS50853"/>
    </source>
</evidence>
<name>A0ABV6LR48_9BACI</name>
<dbReference type="Proteomes" id="UP001589836">
    <property type="component" value="Unassembled WGS sequence"/>
</dbReference>
<dbReference type="PROSITE" id="PS50853">
    <property type="entry name" value="FN3"/>
    <property type="match status" value="1"/>
</dbReference>